<evidence type="ECO:0000313" key="4">
    <source>
        <dbReference type="Proteomes" id="UP001221546"/>
    </source>
</evidence>
<dbReference type="Proteomes" id="UP001221546">
    <property type="component" value="Chromosome"/>
</dbReference>
<protein>
    <submittedName>
        <fullName evidence="3">Acyltransferase</fullName>
        <ecNumber evidence="3">2.3.-.-</ecNumber>
    </submittedName>
</protein>
<accession>A0ABY8J7B6</accession>
<dbReference type="EC" id="2.3.-.-" evidence="3"/>
<feature type="transmembrane region" description="Helical" evidence="1">
    <location>
        <begin position="229"/>
        <end position="246"/>
    </location>
</feature>
<feature type="transmembrane region" description="Helical" evidence="1">
    <location>
        <begin position="42"/>
        <end position="60"/>
    </location>
</feature>
<proteinExistence type="predicted"/>
<dbReference type="Pfam" id="PF01757">
    <property type="entry name" value="Acyl_transf_3"/>
    <property type="match status" value="1"/>
</dbReference>
<dbReference type="InterPro" id="IPR002656">
    <property type="entry name" value="Acyl_transf_3_dom"/>
</dbReference>
<dbReference type="RefSeq" id="WP_310884956.1">
    <property type="nucleotide sequence ID" value="NZ_CP121646.1"/>
</dbReference>
<keyword evidence="3" id="KW-0808">Transferase</keyword>
<evidence type="ECO:0000259" key="2">
    <source>
        <dbReference type="Pfam" id="PF01757"/>
    </source>
</evidence>
<evidence type="ECO:0000313" key="3">
    <source>
        <dbReference type="EMBL" id="WFU61432.1"/>
    </source>
</evidence>
<sequence>MNNLAPERSVQPDRSEPLDALRGLAISLVIAHHYFGFRLGEFGVDLFFVLSGFLIGGILLDSREQPDFFSSFYGRRAFRILPLYWLLLLIAPPDRWAYYLFFIQQVPWVQFGYPVHDPTFVTWSLAVEEQFYLVLPILVFWLPRPWLVRVLWCGALLAPPSRWLFGAYLPHPSWVVLLPGRLDELFGGVLIACFMREYCRSRVAWATLALVPPLCDIFHFALFGSTAPLSVASLICCMAVMSAAATDAQVMFRPLIWMGRRCYALYLFHMLVYSAVSGQTWSAVVAFAIVGALAEISWRIVEAPLIGYAKRRFVMRSSDDHPSSRVGAPTHMPDGLVVETKHK</sequence>
<name>A0ABY8J7B6_9BRAD</name>
<feature type="transmembrane region" description="Helical" evidence="1">
    <location>
        <begin position="81"/>
        <end position="101"/>
    </location>
</feature>
<keyword evidence="1" id="KW-0472">Membrane</keyword>
<feature type="transmembrane region" description="Helical" evidence="1">
    <location>
        <begin position="121"/>
        <end position="142"/>
    </location>
</feature>
<feature type="domain" description="Acyltransferase 3" evidence="2">
    <location>
        <begin position="18"/>
        <end position="288"/>
    </location>
</feature>
<keyword evidence="1" id="KW-1133">Transmembrane helix</keyword>
<keyword evidence="3" id="KW-0012">Acyltransferase</keyword>
<dbReference type="GO" id="GO:0016746">
    <property type="term" value="F:acyltransferase activity"/>
    <property type="evidence" value="ECO:0007669"/>
    <property type="project" value="UniProtKB-KW"/>
</dbReference>
<keyword evidence="1" id="KW-0812">Transmembrane</keyword>
<reference evidence="3 4" key="1">
    <citation type="submission" date="2023-04" db="EMBL/GenBank/DDBJ databases">
        <title>Australian commercial rhizobial inoculants.</title>
        <authorList>
            <person name="Kohlmeier M.G."/>
            <person name="O'Hara G.W."/>
            <person name="Colombi E."/>
            <person name="Ramsay J.P."/>
            <person name="Terpolilli J."/>
        </authorList>
    </citation>
    <scope>NUCLEOTIDE SEQUENCE [LARGE SCALE GENOMIC DNA]</scope>
    <source>
        <strain evidence="3 4">CB627</strain>
    </source>
</reference>
<gene>
    <name evidence="3" type="ORF">QA636_28540</name>
</gene>
<feature type="transmembrane region" description="Helical" evidence="1">
    <location>
        <begin position="258"/>
        <end position="276"/>
    </location>
</feature>
<dbReference type="InterPro" id="IPR050879">
    <property type="entry name" value="Acyltransferase_3"/>
</dbReference>
<dbReference type="PANTHER" id="PTHR23028">
    <property type="entry name" value="ACETYLTRANSFERASE"/>
    <property type="match status" value="1"/>
</dbReference>
<dbReference type="EMBL" id="CP121646">
    <property type="protein sequence ID" value="WFU61432.1"/>
    <property type="molecule type" value="Genomic_DNA"/>
</dbReference>
<evidence type="ECO:0000256" key="1">
    <source>
        <dbReference type="SAM" id="Phobius"/>
    </source>
</evidence>
<keyword evidence="4" id="KW-1185">Reference proteome</keyword>
<organism evidence="3 4">
    <name type="scientific">Bradyrhizobium brasilense</name>
    <dbReference type="NCBI Taxonomy" id="1419277"/>
    <lineage>
        <taxon>Bacteria</taxon>
        <taxon>Pseudomonadati</taxon>
        <taxon>Pseudomonadota</taxon>
        <taxon>Alphaproteobacteria</taxon>
        <taxon>Hyphomicrobiales</taxon>
        <taxon>Nitrobacteraceae</taxon>
        <taxon>Bradyrhizobium</taxon>
    </lineage>
</organism>
<dbReference type="PANTHER" id="PTHR23028:SF53">
    <property type="entry name" value="ACYL_TRANSF_3 DOMAIN-CONTAINING PROTEIN"/>
    <property type="match status" value="1"/>
</dbReference>